<dbReference type="Proteomes" id="UP000000557">
    <property type="component" value="Chromosome"/>
</dbReference>
<dbReference type="InParanoid" id="Q7NK88"/>
<protein>
    <submittedName>
        <fullName evidence="1">Glr1590 protein</fullName>
    </submittedName>
</protein>
<evidence type="ECO:0000313" key="2">
    <source>
        <dbReference type="Proteomes" id="UP000000557"/>
    </source>
</evidence>
<keyword evidence="2" id="KW-1185">Reference proteome</keyword>
<name>Q7NK88_GLOVI</name>
<dbReference type="KEGG" id="gvi:glr1590"/>
<gene>
    <name evidence="1" type="ordered locus">glr1590</name>
</gene>
<accession>Q7NK88</accession>
<dbReference type="OrthoDB" id="9928997at2"/>
<dbReference type="STRING" id="251221.gene:10759079"/>
<reference evidence="1 2" key="2">
    <citation type="journal article" date="2003" name="DNA Res.">
        <title>Complete genome structure of Gloeobacter violaceus PCC 7421, a cyanobacterium that lacks thylakoids (supplement).</title>
        <authorList>
            <person name="Nakamura Y."/>
            <person name="Kaneko T."/>
            <person name="Sato S."/>
            <person name="Mimuro M."/>
            <person name="Miyashita H."/>
            <person name="Tsuchiya T."/>
            <person name="Sasamoto S."/>
            <person name="Watanabe A."/>
            <person name="Kawashima K."/>
            <person name="Kishida Y."/>
            <person name="Kiyokawa C."/>
            <person name="Kohara M."/>
            <person name="Matsumoto M."/>
            <person name="Matsuno A."/>
            <person name="Nakazaki N."/>
            <person name="Shimpo S."/>
            <person name="Takeuchi C."/>
            <person name="Yamada M."/>
            <person name="Tabata S."/>
        </authorList>
    </citation>
    <scope>NUCLEOTIDE SEQUENCE [LARGE SCALE GENOMIC DNA]</scope>
    <source>
        <strain evidence="2">ATCC 29082 / PCC 7421</strain>
    </source>
</reference>
<reference evidence="1 2" key="1">
    <citation type="journal article" date="2003" name="DNA Res.">
        <title>Complete genome structure of Gloeobacter violaceus PCC 7421, a cyanobacterium that lacks thylakoids.</title>
        <authorList>
            <person name="Nakamura Y."/>
            <person name="Kaneko T."/>
            <person name="Sato S."/>
            <person name="Mimuro M."/>
            <person name="Miyashita H."/>
            <person name="Tsuchiya T."/>
            <person name="Sasamoto S."/>
            <person name="Watanabe A."/>
            <person name="Kawashima K."/>
            <person name="Kishida Y."/>
            <person name="Kiyokawa C."/>
            <person name="Kohara M."/>
            <person name="Matsumoto M."/>
            <person name="Matsuno A."/>
            <person name="Nakazaki N."/>
            <person name="Shimpo S."/>
            <person name="Takeuchi C."/>
            <person name="Yamada M."/>
            <person name="Tabata S."/>
        </authorList>
    </citation>
    <scope>NUCLEOTIDE SEQUENCE [LARGE SCALE GENOMIC DNA]</scope>
    <source>
        <strain evidence="2">ATCC 29082 / PCC 7421</strain>
    </source>
</reference>
<dbReference type="EMBL" id="BA000045">
    <property type="protein sequence ID" value="BAC89531.1"/>
    <property type="molecule type" value="Genomic_DNA"/>
</dbReference>
<organism evidence="1 2">
    <name type="scientific">Gloeobacter violaceus (strain ATCC 29082 / PCC 7421)</name>
    <dbReference type="NCBI Taxonomy" id="251221"/>
    <lineage>
        <taxon>Bacteria</taxon>
        <taxon>Bacillati</taxon>
        <taxon>Cyanobacteriota</taxon>
        <taxon>Cyanophyceae</taxon>
        <taxon>Gloeobacterales</taxon>
        <taxon>Gloeobacteraceae</taxon>
        <taxon>Gloeobacter</taxon>
    </lineage>
</organism>
<evidence type="ECO:0000313" key="1">
    <source>
        <dbReference type="EMBL" id="BAC89531.1"/>
    </source>
</evidence>
<dbReference type="AlphaFoldDB" id="Q7NK88"/>
<proteinExistence type="predicted"/>
<dbReference type="EnsemblBacteria" id="BAC89531">
    <property type="protein sequence ID" value="BAC89531"/>
    <property type="gene ID" value="BAC89531"/>
</dbReference>
<sequence length="169" mass="18963">MWLRALYPSCCRGAAAARRKDCYRPQPPSVRLRPFRKQPPAGHIDSHRYFAQESRHMNSKVFQASALALILGVAFSGAASADVTQTAVGIQQSYQSQYLEGRGNQTGVSVSNLGQFQMGRPSYRGENIQQTAAGVQMTEQAQQGFGRVNQTMVDVREMRQRQFNRLPRR</sequence>
<dbReference type="HOGENOM" id="CLU_1576270_0_0_3"/>